<evidence type="ECO:0000259" key="4">
    <source>
        <dbReference type="PROSITE" id="PS50932"/>
    </source>
</evidence>
<dbReference type="PANTHER" id="PTHR30146">
    <property type="entry name" value="LACI-RELATED TRANSCRIPTIONAL REPRESSOR"/>
    <property type="match status" value="1"/>
</dbReference>
<dbReference type="PRINTS" id="PR00036">
    <property type="entry name" value="HTHLACI"/>
</dbReference>
<dbReference type="InterPro" id="IPR028082">
    <property type="entry name" value="Peripla_BP_I"/>
</dbReference>
<dbReference type="InterPro" id="IPR010982">
    <property type="entry name" value="Lambda_DNA-bd_dom_sf"/>
</dbReference>
<dbReference type="Pfam" id="PF13377">
    <property type="entry name" value="Peripla_BP_3"/>
    <property type="match status" value="1"/>
</dbReference>
<keyword evidence="3" id="KW-0804">Transcription</keyword>
<reference evidence="5 6" key="1">
    <citation type="submission" date="2016-10" db="EMBL/GenBank/DDBJ databases">
        <title>Rodentibacter gen. nov. and new species.</title>
        <authorList>
            <person name="Christensen H."/>
        </authorList>
    </citation>
    <scope>NUCLEOTIDE SEQUENCE [LARGE SCALE GENOMIC DNA]</scope>
    <source>
        <strain evidence="5 6">1998236014</strain>
    </source>
</reference>
<dbReference type="RefSeq" id="WP_077462758.1">
    <property type="nucleotide sequence ID" value="NZ_MLAA01000010.1"/>
</dbReference>
<proteinExistence type="predicted"/>
<dbReference type="CDD" id="cd01392">
    <property type="entry name" value="HTH_LacI"/>
    <property type="match status" value="1"/>
</dbReference>
<sequence length="314" mass="35495">MTKLTIKDIALLSGVSKSTVSRVLNNDPLVGKKTRQKVEKIIMNYGFQPSKSARALRGIANRSIGIIVSRLSSTAENQVLTAMLPLLYAECCEPIIVESQFQSGLVKEHLDFFAQRSVDAVILFAFSGLDETLLQDWQHKIVVIAKHYSAFSSVYYNDSKAVVLLMEYLYQKHHRHISYLGVQDQDYTTGYLRHQAYLNFCRQHQLTVCSVQGELGYDWAYQNISAVISDDVSAVLCATDTQAIGVVRYLHEYQLRHIQVCGIGNNPMLRFLFPNILSVDLGFKEAGKIAVTQLFALWENQSVQHHCLDCRLVE</sequence>
<evidence type="ECO:0000256" key="2">
    <source>
        <dbReference type="ARBA" id="ARBA00023125"/>
    </source>
</evidence>
<gene>
    <name evidence="5" type="ORF">BKG89_03255</name>
</gene>
<dbReference type="SUPFAM" id="SSF47413">
    <property type="entry name" value="lambda repressor-like DNA-binding domains"/>
    <property type="match status" value="1"/>
</dbReference>
<protein>
    <submittedName>
        <fullName evidence="5">Trehalose operon repressor</fullName>
    </submittedName>
</protein>
<dbReference type="SUPFAM" id="SSF53822">
    <property type="entry name" value="Periplasmic binding protein-like I"/>
    <property type="match status" value="1"/>
</dbReference>
<dbReference type="CDD" id="cd01542">
    <property type="entry name" value="PBP1_TreR-like"/>
    <property type="match status" value="1"/>
</dbReference>
<dbReference type="SMART" id="SM00354">
    <property type="entry name" value="HTH_LACI"/>
    <property type="match status" value="1"/>
</dbReference>
<dbReference type="PROSITE" id="PS50932">
    <property type="entry name" value="HTH_LACI_2"/>
    <property type="match status" value="1"/>
</dbReference>
<accession>A0ABX3KZD5</accession>
<dbReference type="InterPro" id="IPR000843">
    <property type="entry name" value="HTH_LacI"/>
</dbReference>
<evidence type="ECO:0000256" key="3">
    <source>
        <dbReference type="ARBA" id="ARBA00023163"/>
    </source>
</evidence>
<feature type="domain" description="HTH lacI-type" evidence="4">
    <location>
        <begin position="4"/>
        <end position="58"/>
    </location>
</feature>
<evidence type="ECO:0000256" key="1">
    <source>
        <dbReference type="ARBA" id="ARBA00023015"/>
    </source>
</evidence>
<dbReference type="Pfam" id="PF00356">
    <property type="entry name" value="LacI"/>
    <property type="match status" value="1"/>
</dbReference>
<dbReference type="PANTHER" id="PTHR30146:SF146">
    <property type="entry name" value="HTH-TYPE TRANSCRIPTIONAL REGULATOR TRER"/>
    <property type="match status" value="1"/>
</dbReference>
<dbReference type="Gene3D" id="1.10.260.40">
    <property type="entry name" value="lambda repressor-like DNA-binding domains"/>
    <property type="match status" value="1"/>
</dbReference>
<keyword evidence="1" id="KW-0805">Transcription regulation</keyword>
<dbReference type="InterPro" id="IPR012771">
    <property type="entry name" value="Trehalos_R_gpbac"/>
</dbReference>
<comment type="caution">
    <text evidence="5">The sequence shown here is derived from an EMBL/GenBank/DDBJ whole genome shotgun (WGS) entry which is preliminary data.</text>
</comment>
<evidence type="ECO:0000313" key="6">
    <source>
        <dbReference type="Proteomes" id="UP000188820"/>
    </source>
</evidence>
<dbReference type="Gene3D" id="3.40.50.2300">
    <property type="match status" value="2"/>
</dbReference>
<dbReference type="InterPro" id="IPR046335">
    <property type="entry name" value="LacI/GalR-like_sensor"/>
</dbReference>
<dbReference type="EMBL" id="MLAA01000010">
    <property type="protein sequence ID" value="OOF70494.1"/>
    <property type="molecule type" value="Genomic_DNA"/>
</dbReference>
<keyword evidence="2" id="KW-0238">DNA-binding</keyword>
<evidence type="ECO:0000313" key="5">
    <source>
        <dbReference type="EMBL" id="OOF70494.1"/>
    </source>
</evidence>
<dbReference type="PROSITE" id="PS00356">
    <property type="entry name" value="HTH_LACI_1"/>
    <property type="match status" value="1"/>
</dbReference>
<keyword evidence="6" id="KW-1185">Reference proteome</keyword>
<dbReference type="Proteomes" id="UP000188820">
    <property type="component" value="Unassembled WGS sequence"/>
</dbReference>
<dbReference type="NCBIfam" id="TIGR02405">
    <property type="entry name" value="trehalos_R_Ecol"/>
    <property type="match status" value="1"/>
</dbReference>
<name>A0ABX3KZD5_9PAST</name>
<organism evidence="5 6">
    <name type="scientific">Rodentibacter caecimuris</name>
    <dbReference type="NCBI Taxonomy" id="1796644"/>
    <lineage>
        <taxon>Bacteria</taxon>
        <taxon>Pseudomonadati</taxon>
        <taxon>Pseudomonadota</taxon>
        <taxon>Gammaproteobacteria</taxon>
        <taxon>Pasteurellales</taxon>
        <taxon>Pasteurellaceae</taxon>
        <taxon>Rodentibacter</taxon>
    </lineage>
</organism>